<comment type="cofactor">
    <cofactor evidence="1">
        <name>Zn(2+)</name>
        <dbReference type="ChEBI" id="CHEBI:29105"/>
    </cofactor>
</comment>
<dbReference type="InterPro" id="IPR011059">
    <property type="entry name" value="Metal-dep_hydrolase_composite"/>
</dbReference>
<dbReference type="InterPro" id="IPR050378">
    <property type="entry name" value="Metallo-dep_Hydrolases_sf"/>
</dbReference>
<keyword evidence="4" id="KW-0378">Hydrolase</keyword>
<organism evidence="7 8">
    <name type="scientific">Mesobacillus persicus</name>
    <dbReference type="NCBI Taxonomy" id="930146"/>
    <lineage>
        <taxon>Bacteria</taxon>
        <taxon>Bacillati</taxon>
        <taxon>Bacillota</taxon>
        <taxon>Bacilli</taxon>
        <taxon>Bacillales</taxon>
        <taxon>Bacillaceae</taxon>
        <taxon>Mesobacillus</taxon>
    </lineage>
</organism>
<evidence type="ECO:0000256" key="2">
    <source>
        <dbReference type="ARBA" id="ARBA00008829"/>
    </source>
</evidence>
<reference evidence="8" key="1">
    <citation type="submission" date="2016-10" db="EMBL/GenBank/DDBJ databases">
        <authorList>
            <person name="Varghese N."/>
            <person name="Submissions S."/>
        </authorList>
    </citation>
    <scope>NUCLEOTIDE SEQUENCE [LARGE SCALE GENOMIC DNA]</scope>
    <source>
        <strain evidence="8">B48,IBRC-M 10115,DSM 25386,CECT 8001</strain>
    </source>
</reference>
<dbReference type="RefSeq" id="WP_090743608.1">
    <property type="nucleotide sequence ID" value="NZ_FOBW01000005.1"/>
</dbReference>
<keyword evidence="8" id="KW-1185">Reference proteome</keyword>
<dbReference type="Pfam" id="PF01979">
    <property type="entry name" value="Amidohydro_1"/>
    <property type="match status" value="1"/>
</dbReference>
<dbReference type="GO" id="GO:0016812">
    <property type="term" value="F:hydrolase activity, acting on carbon-nitrogen (but not peptide) bonds, in cyclic amides"/>
    <property type="evidence" value="ECO:0007669"/>
    <property type="project" value="TreeGrafter"/>
</dbReference>
<dbReference type="CDD" id="cd01314">
    <property type="entry name" value="D-HYD"/>
    <property type="match status" value="1"/>
</dbReference>
<dbReference type="Gene3D" id="2.30.40.10">
    <property type="entry name" value="Urease, subunit C, domain 1"/>
    <property type="match status" value="1"/>
</dbReference>
<dbReference type="InterPro" id="IPR032466">
    <property type="entry name" value="Metal_Hydrolase"/>
</dbReference>
<evidence type="ECO:0000259" key="6">
    <source>
        <dbReference type="Pfam" id="PF01979"/>
    </source>
</evidence>
<evidence type="ECO:0000256" key="4">
    <source>
        <dbReference type="ARBA" id="ARBA00022801"/>
    </source>
</evidence>
<dbReference type="SUPFAM" id="SSF51338">
    <property type="entry name" value="Composite domain of metallo-dependent hydrolases"/>
    <property type="match status" value="1"/>
</dbReference>
<comment type="similarity">
    <text evidence="2">Belongs to the metallo-dependent hydrolases superfamily. Hydantoinase/dihydropyrimidinase family.</text>
</comment>
<gene>
    <name evidence="7" type="ORF">SAMN05192533_10518</name>
</gene>
<proteinExistence type="inferred from homology"/>
<protein>
    <submittedName>
        <fullName evidence="7">Dihydropyrimidinase</fullName>
    </submittedName>
</protein>
<dbReference type="InterPro" id="IPR011778">
    <property type="entry name" value="Hydantoinase/dihydroPyrase"/>
</dbReference>
<sequence>MKKLIKNGTIVTAADQYEADVLIEDGKIAAIGKNLSENVDEIIDAKGSYLFPGGIDPHTHLEMPFGGTVTADDFETGTIAAAFGGTTTVIDFCLTDKGQPLKNSIQKWHDKSQDKAVIDYGFHLMVGEVNERVLNELPKIIEEEGITSFKVFMAYKNVFQADDETLFRTLLTAKEHGALVMVHAENGDVVDFLVNKALEEGNTDPIYHALTRPPEAEGEATGRAAALTGLADSQLYVVHVSCAEAVEKIEAARKKGLRVYGETCPQYLVLDQSYLEKPNFEGAKYVWSPPLREKWNQEVLWNALKSGQLQTLGSDQCSFNFKGQKDLGLGDFSKIPNGGPIIEDRFSLFFSEGVKKGRISINQFVDIVSTRIAKLFGLFPQKGTIAVGSDADIVIFDPNAERTISAETHHMNVDYNAFEGMKVTGEPISVLSRGEYVIRDKAFVGKPGNGQYLKRKRFEASPDSSAEKVLQ</sequence>
<name>A0A1H8AJR8_9BACI</name>
<feature type="domain" description="Amidohydrolase-related" evidence="6">
    <location>
        <begin position="49"/>
        <end position="436"/>
    </location>
</feature>
<dbReference type="Gene3D" id="3.20.20.140">
    <property type="entry name" value="Metal-dependent hydrolases"/>
    <property type="match status" value="1"/>
</dbReference>
<dbReference type="GO" id="GO:0005829">
    <property type="term" value="C:cytosol"/>
    <property type="evidence" value="ECO:0007669"/>
    <property type="project" value="TreeGrafter"/>
</dbReference>
<dbReference type="SUPFAM" id="SSF51556">
    <property type="entry name" value="Metallo-dependent hydrolases"/>
    <property type="match status" value="1"/>
</dbReference>
<evidence type="ECO:0000256" key="5">
    <source>
        <dbReference type="PIRSR" id="PIRSR611778-50"/>
    </source>
</evidence>
<comment type="PTM">
    <text evidence="5">Carbamylation allows a single lysine to coordinate two divalent metal cations.</text>
</comment>
<dbReference type="FunFam" id="3.20.20.140:FF:000076">
    <property type="entry name" value="Dihydropyrimidinase like 2"/>
    <property type="match status" value="1"/>
</dbReference>
<evidence type="ECO:0000256" key="1">
    <source>
        <dbReference type="ARBA" id="ARBA00001947"/>
    </source>
</evidence>
<feature type="modified residue" description="N6-carboxylysine" evidence="5">
    <location>
        <position position="150"/>
    </location>
</feature>
<keyword evidence="3" id="KW-0479">Metal-binding</keyword>
<dbReference type="PANTHER" id="PTHR11647">
    <property type="entry name" value="HYDRANTOINASE/DIHYDROPYRIMIDINASE FAMILY MEMBER"/>
    <property type="match status" value="1"/>
</dbReference>
<dbReference type="STRING" id="930146.SAMN05192533_10518"/>
<accession>A0A1H8AJR8</accession>
<evidence type="ECO:0000313" key="7">
    <source>
        <dbReference type="EMBL" id="SEM70234.1"/>
    </source>
</evidence>
<evidence type="ECO:0000256" key="3">
    <source>
        <dbReference type="ARBA" id="ARBA00022723"/>
    </source>
</evidence>
<evidence type="ECO:0000313" key="8">
    <source>
        <dbReference type="Proteomes" id="UP000198553"/>
    </source>
</evidence>
<dbReference type="AlphaFoldDB" id="A0A1H8AJR8"/>
<dbReference type="NCBIfam" id="TIGR02033">
    <property type="entry name" value="D-hydantoinase"/>
    <property type="match status" value="1"/>
</dbReference>
<dbReference type="PANTHER" id="PTHR11647:SF1">
    <property type="entry name" value="COLLAPSIN RESPONSE MEDIATOR PROTEIN"/>
    <property type="match status" value="1"/>
</dbReference>
<dbReference type="Proteomes" id="UP000198553">
    <property type="component" value="Unassembled WGS sequence"/>
</dbReference>
<dbReference type="OrthoDB" id="9765462at2"/>
<dbReference type="GO" id="GO:0046872">
    <property type="term" value="F:metal ion binding"/>
    <property type="evidence" value="ECO:0007669"/>
    <property type="project" value="UniProtKB-KW"/>
</dbReference>
<dbReference type="EMBL" id="FOBW01000005">
    <property type="protein sequence ID" value="SEM70234.1"/>
    <property type="molecule type" value="Genomic_DNA"/>
</dbReference>
<dbReference type="InterPro" id="IPR006680">
    <property type="entry name" value="Amidohydro-rel"/>
</dbReference>